<feature type="non-terminal residue" evidence="2">
    <location>
        <position position="1"/>
    </location>
</feature>
<feature type="repeat" description="TPR" evidence="1">
    <location>
        <begin position="236"/>
        <end position="269"/>
    </location>
</feature>
<dbReference type="PANTHER" id="PTHR44749">
    <property type="entry name" value="SUPPRESSOR OF RPS4-RLD 1"/>
    <property type="match status" value="1"/>
</dbReference>
<dbReference type="InterPro" id="IPR044650">
    <property type="entry name" value="SRFR1-like"/>
</dbReference>
<keyword evidence="3" id="KW-1185">Reference proteome</keyword>
<dbReference type="SMART" id="SM00028">
    <property type="entry name" value="TPR"/>
    <property type="match status" value="5"/>
</dbReference>
<protein>
    <submittedName>
        <fullName evidence="2">Uncharacterized protein</fullName>
    </submittedName>
</protein>
<dbReference type="EMBL" id="JACGCM010001888">
    <property type="protein sequence ID" value="KAF6147582.1"/>
    <property type="molecule type" value="Genomic_DNA"/>
</dbReference>
<accession>A0A7J7LYC5</accession>
<dbReference type="Pfam" id="PF13181">
    <property type="entry name" value="TPR_8"/>
    <property type="match status" value="1"/>
</dbReference>
<reference evidence="2 3" key="1">
    <citation type="journal article" date="2020" name="IScience">
        <title>Genome Sequencing of the Endangered Kingdonia uniflora (Circaeasteraceae, Ranunculales) Reveals Potential Mechanisms of Evolutionary Specialization.</title>
        <authorList>
            <person name="Sun Y."/>
            <person name="Deng T."/>
            <person name="Zhang A."/>
            <person name="Moore M.J."/>
            <person name="Landis J.B."/>
            <person name="Lin N."/>
            <person name="Zhang H."/>
            <person name="Zhang X."/>
            <person name="Huang J."/>
            <person name="Zhang X."/>
            <person name="Sun H."/>
            <person name="Wang H."/>
        </authorList>
    </citation>
    <scope>NUCLEOTIDE SEQUENCE [LARGE SCALE GENOMIC DNA]</scope>
    <source>
        <strain evidence="2">TB1705</strain>
        <tissue evidence="2">Leaf</tissue>
    </source>
</reference>
<dbReference type="InterPro" id="IPR011990">
    <property type="entry name" value="TPR-like_helical_dom_sf"/>
</dbReference>
<evidence type="ECO:0000313" key="3">
    <source>
        <dbReference type="Proteomes" id="UP000541444"/>
    </source>
</evidence>
<evidence type="ECO:0000256" key="1">
    <source>
        <dbReference type="PROSITE-ProRule" id="PRU00339"/>
    </source>
</evidence>
<proteinExistence type="predicted"/>
<dbReference type="PROSITE" id="PS50005">
    <property type="entry name" value="TPR"/>
    <property type="match status" value="1"/>
</dbReference>
<sequence length="446" mass="49483">RALSALRRTDDAILVWEQGYSYAVRQSADLKLLLELKELLSSAKQNTNIITIYEDSSSSLTVTDCGPSGLKTQNIVNGTLQVGNNSSETSDVCSKENGKFEVCSKPDGTSELCTKPNSTSQVCSNPNNAPEVCNKPNVKSEVYSNSSDLSEYEVCNSKSDYLSESRIKSIDSSKLRNKANGESKRSLRVLTKGVMKTKTINLDLRLSRAISQVNEGKYAQAISVFHQLLKENPTYSEALIGRGTAYAFQRELVAAIADFTEAIKSNPSAGEAWKRRGQARAALGESVEAKLLCSLLTTFNFSCYDAIEDLTKALEFEPKSLDILHERGIVNFKFKDYNGAVKDLSSCVMLDKANKSAYTYLGLALSSIGEYGRAKDSHMKSIKLDKYYLEAWIHLTQFYQDLANAEKAMECLNEVLQIDGRFPKAYHLRGLVYHGLGEHRNRGRLE</sequence>
<keyword evidence="1" id="KW-0802">TPR repeat</keyword>
<dbReference type="InterPro" id="IPR019734">
    <property type="entry name" value="TPR_rpt"/>
</dbReference>
<dbReference type="Gene3D" id="1.25.40.10">
    <property type="entry name" value="Tetratricopeptide repeat domain"/>
    <property type="match status" value="2"/>
</dbReference>
<dbReference type="GO" id="GO:0045892">
    <property type="term" value="P:negative regulation of DNA-templated transcription"/>
    <property type="evidence" value="ECO:0007669"/>
    <property type="project" value="InterPro"/>
</dbReference>
<dbReference type="PANTHER" id="PTHR44749:SF1">
    <property type="entry name" value="TETRATRICOPEPTIDE-LIKE HELICAL DOMAIN-CONTAINING PROTEIN"/>
    <property type="match status" value="1"/>
</dbReference>
<name>A0A7J7LYC5_9MAGN</name>
<dbReference type="Pfam" id="PF13432">
    <property type="entry name" value="TPR_16"/>
    <property type="match status" value="1"/>
</dbReference>
<organism evidence="2 3">
    <name type="scientific">Kingdonia uniflora</name>
    <dbReference type="NCBI Taxonomy" id="39325"/>
    <lineage>
        <taxon>Eukaryota</taxon>
        <taxon>Viridiplantae</taxon>
        <taxon>Streptophyta</taxon>
        <taxon>Embryophyta</taxon>
        <taxon>Tracheophyta</taxon>
        <taxon>Spermatophyta</taxon>
        <taxon>Magnoliopsida</taxon>
        <taxon>Ranunculales</taxon>
        <taxon>Circaeasteraceae</taxon>
        <taxon>Kingdonia</taxon>
    </lineage>
</organism>
<dbReference type="OrthoDB" id="1926212at2759"/>
<evidence type="ECO:0000313" key="2">
    <source>
        <dbReference type="EMBL" id="KAF6147582.1"/>
    </source>
</evidence>
<comment type="caution">
    <text evidence="2">The sequence shown here is derived from an EMBL/GenBank/DDBJ whole genome shotgun (WGS) entry which is preliminary data.</text>
</comment>
<dbReference type="Proteomes" id="UP000541444">
    <property type="component" value="Unassembled WGS sequence"/>
</dbReference>
<gene>
    <name evidence="2" type="ORF">GIB67_035339</name>
</gene>
<dbReference type="AlphaFoldDB" id="A0A7J7LYC5"/>
<dbReference type="SUPFAM" id="SSF48452">
    <property type="entry name" value="TPR-like"/>
    <property type="match status" value="1"/>
</dbReference>